<organism evidence="12 13">
    <name type="scientific">Pseudoalteromonas piscicida</name>
    <dbReference type="NCBI Taxonomy" id="43662"/>
    <lineage>
        <taxon>Bacteria</taxon>
        <taxon>Pseudomonadati</taxon>
        <taxon>Pseudomonadota</taxon>
        <taxon>Gammaproteobacteria</taxon>
        <taxon>Alteromonadales</taxon>
        <taxon>Pseudoalteromonadaceae</taxon>
        <taxon>Pseudoalteromonas</taxon>
    </lineage>
</organism>
<feature type="active site" description="Proton donor" evidence="8 9">
    <location>
        <position position="103"/>
    </location>
</feature>
<evidence type="ECO:0000256" key="11">
    <source>
        <dbReference type="PIRSR" id="PIRSR001399-3"/>
    </source>
</evidence>
<dbReference type="EMBL" id="NKHF01000006">
    <property type="protein sequence ID" value="PCK33543.1"/>
    <property type="molecule type" value="Genomic_DNA"/>
</dbReference>
<dbReference type="GO" id="GO:0009423">
    <property type="term" value="P:chorismate biosynthetic process"/>
    <property type="evidence" value="ECO:0007669"/>
    <property type="project" value="UniProtKB-UniRule"/>
</dbReference>
<dbReference type="InterPro" id="IPR036441">
    <property type="entry name" value="DHquinase_II_sf"/>
</dbReference>
<evidence type="ECO:0000256" key="4">
    <source>
        <dbReference type="ARBA" id="ARBA00011037"/>
    </source>
</evidence>
<evidence type="ECO:0000256" key="2">
    <source>
        <dbReference type="ARBA" id="ARBA00003924"/>
    </source>
</evidence>
<dbReference type="PANTHER" id="PTHR21272:SF3">
    <property type="entry name" value="CATABOLIC 3-DEHYDROQUINASE"/>
    <property type="match status" value="1"/>
</dbReference>
<evidence type="ECO:0000256" key="3">
    <source>
        <dbReference type="ARBA" id="ARBA00004902"/>
    </source>
</evidence>
<name>A0A2A5JVM3_PSEO7</name>
<evidence type="ECO:0000313" key="13">
    <source>
        <dbReference type="Proteomes" id="UP000228621"/>
    </source>
</evidence>
<evidence type="ECO:0000313" key="12">
    <source>
        <dbReference type="EMBL" id="PCK33543.1"/>
    </source>
</evidence>
<keyword evidence="7 8" id="KW-0456">Lyase</keyword>
<proteinExistence type="inferred from homology"/>
<feature type="site" description="Transition state stabilizer" evidence="8 11">
    <location>
        <position position="21"/>
    </location>
</feature>
<dbReference type="RefSeq" id="WP_099640365.1">
    <property type="nucleotide sequence ID" value="NZ_JAQPZX010000028.1"/>
</dbReference>
<protein>
    <recommendedName>
        <fullName evidence="6 8">3-dehydroquinate dehydratase</fullName>
        <shortName evidence="8">3-dehydroquinase</shortName>
        <ecNumber evidence="6 8">4.2.1.10</ecNumber>
    </recommendedName>
    <alternativeName>
        <fullName evidence="8">Type II DHQase</fullName>
    </alternativeName>
</protein>
<evidence type="ECO:0000256" key="5">
    <source>
        <dbReference type="ARBA" id="ARBA00011193"/>
    </source>
</evidence>
<dbReference type="SUPFAM" id="SSF52304">
    <property type="entry name" value="Type II 3-dehydroquinate dehydratase"/>
    <property type="match status" value="1"/>
</dbReference>
<dbReference type="InterPro" id="IPR018509">
    <property type="entry name" value="DHquinase_II_CS"/>
</dbReference>
<feature type="active site" description="Proton acceptor" evidence="8 9">
    <location>
        <position position="26"/>
    </location>
</feature>
<dbReference type="OrthoDB" id="9790793at2"/>
<dbReference type="GO" id="GO:0008652">
    <property type="term" value="P:amino acid biosynthetic process"/>
    <property type="evidence" value="ECO:0007669"/>
    <property type="project" value="UniProtKB-KW"/>
</dbReference>
<feature type="binding site" evidence="8 10">
    <location>
        <position position="83"/>
    </location>
    <ligand>
        <name>substrate</name>
    </ligand>
</feature>
<dbReference type="NCBIfam" id="NF003804">
    <property type="entry name" value="PRK05395.1-1"/>
    <property type="match status" value="1"/>
</dbReference>
<evidence type="ECO:0000256" key="1">
    <source>
        <dbReference type="ARBA" id="ARBA00001864"/>
    </source>
</evidence>
<dbReference type="Pfam" id="PF01220">
    <property type="entry name" value="DHquinase_II"/>
    <property type="match status" value="1"/>
</dbReference>
<comment type="pathway">
    <text evidence="3 8">Metabolic intermediate biosynthesis; chorismate biosynthesis; chorismate from D-erythrose 4-phosphate and phosphoenolpyruvate: step 3/7.</text>
</comment>
<accession>A0A2A5JVM3</accession>
<gene>
    <name evidence="8 12" type="primary">aroQ</name>
    <name evidence="12" type="ORF">CEX98_01425</name>
</gene>
<dbReference type="UniPathway" id="UPA00053">
    <property type="reaction ID" value="UER00086"/>
</dbReference>
<comment type="subunit">
    <text evidence="5 8">Homododecamer.</text>
</comment>
<evidence type="ECO:0000256" key="8">
    <source>
        <dbReference type="HAMAP-Rule" id="MF_00169"/>
    </source>
</evidence>
<keyword evidence="8" id="KW-0057">Aromatic amino acid biosynthesis</keyword>
<reference evidence="13" key="1">
    <citation type="journal article" date="2019" name="Genome Announc.">
        <title>Draft Genome Sequence of Pseudoalteromonas piscicida Strain 36Y ROTHPW, an Hypersaline Seawater Isolate from the South Coast of Sonora, Mexico.</title>
        <authorList>
            <person name="Sanchez-Diaz R."/>
            <person name="Molina-Garza Z.J."/>
            <person name="Cruz-Suarez L.E."/>
            <person name="Selvin J."/>
            <person name="Kiran G.S."/>
            <person name="Ibarra-Gamez J.C."/>
            <person name="Gomez-Gil B."/>
            <person name="Galaviz-Silva L."/>
        </authorList>
    </citation>
    <scope>NUCLEOTIDE SEQUENCE [LARGE SCALE GENOMIC DNA]</scope>
    <source>
        <strain evidence="13">36Y_RITHPW</strain>
    </source>
</reference>
<dbReference type="EC" id="4.2.1.10" evidence="6 8"/>
<dbReference type="GO" id="GO:0003855">
    <property type="term" value="F:3-dehydroquinate dehydratase activity"/>
    <property type="evidence" value="ECO:0007669"/>
    <property type="project" value="UniProtKB-UniRule"/>
</dbReference>
<keyword evidence="8" id="KW-0028">Amino-acid biosynthesis</keyword>
<dbReference type="GO" id="GO:0019631">
    <property type="term" value="P:quinate catabolic process"/>
    <property type="evidence" value="ECO:0007669"/>
    <property type="project" value="TreeGrafter"/>
</dbReference>
<comment type="caution">
    <text evidence="12">The sequence shown here is derived from an EMBL/GenBank/DDBJ whole genome shotgun (WGS) entry which is preliminary data.</text>
</comment>
<dbReference type="HAMAP" id="MF_00169">
    <property type="entry name" value="AroQ"/>
    <property type="match status" value="1"/>
</dbReference>
<evidence type="ECO:0000256" key="9">
    <source>
        <dbReference type="PIRSR" id="PIRSR001399-1"/>
    </source>
</evidence>
<comment type="catalytic activity">
    <reaction evidence="1 8">
        <text>3-dehydroquinate = 3-dehydroshikimate + H2O</text>
        <dbReference type="Rhea" id="RHEA:21096"/>
        <dbReference type="ChEBI" id="CHEBI:15377"/>
        <dbReference type="ChEBI" id="CHEBI:16630"/>
        <dbReference type="ChEBI" id="CHEBI:32364"/>
        <dbReference type="EC" id="4.2.1.10"/>
    </reaction>
</comment>
<keyword evidence="13" id="KW-1185">Reference proteome</keyword>
<evidence type="ECO:0000256" key="6">
    <source>
        <dbReference type="ARBA" id="ARBA00012060"/>
    </source>
</evidence>
<feature type="binding site" evidence="8 10">
    <location>
        <position position="77"/>
    </location>
    <ligand>
        <name>substrate</name>
    </ligand>
</feature>
<dbReference type="NCBIfam" id="NF003807">
    <property type="entry name" value="PRK05395.1-4"/>
    <property type="match status" value="1"/>
</dbReference>
<evidence type="ECO:0000256" key="7">
    <source>
        <dbReference type="ARBA" id="ARBA00023239"/>
    </source>
</evidence>
<dbReference type="CDD" id="cd00466">
    <property type="entry name" value="DHQase_II"/>
    <property type="match status" value="1"/>
</dbReference>
<dbReference type="Gene3D" id="3.40.50.9100">
    <property type="entry name" value="Dehydroquinase, class II"/>
    <property type="match status" value="1"/>
</dbReference>
<dbReference type="NCBIfam" id="TIGR01088">
    <property type="entry name" value="aroQ"/>
    <property type="match status" value="1"/>
</dbReference>
<dbReference type="Proteomes" id="UP000228621">
    <property type="component" value="Unassembled WGS sequence"/>
</dbReference>
<feature type="binding site" evidence="8 10">
    <location>
        <position position="114"/>
    </location>
    <ligand>
        <name>substrate</name>
    </ligand>
</feature>
<dbReference type="GO" id="GO:0009073">
    <property type="term" value="P:aromatic amino acid family biosynthetic process"/>
    <property type="evidence" value="ECO:0007669"/>
    <property type="project" value="UniProtKB-KW"/>
</dbReference>
<dbReference type="PANTHER" id="PTHR21272">
    <property type="entry name" value="CATABOLIC 3-DEHYDROQUINASE"/>
    <property type="match status" value="1"/>
</dbReference>
<dbReference type="PROSITE" id="PS01029">
    <property type="entry name" value="DEHYDROQUINASE_II"/>
    <property type="match status" value="1"/>
</dbReference>
<sequence length="153" mass="16925">MSAKLKILLVNGPNLNMLGRREPHKYGTQTLNDIVEALTEYAQSQQVSLSHIQSNSEAELIEAIHAQYEQCDAIIINPAAFTHTSIALRDALLSVDIPFYEVHITNVYAREPFRHKSYFSDVAEGVICGLGALGYRAALDAALAQLRKQNNSN</sequence>
<feature type="binding site" evidence="8 10">
    <location>
        <begin position="104"/>
        <end position="105"/>
    </location>
    <ligand>
        <name>substrate</name>
    </ligand>
</feature>
<dbReference type="NCBIfam" id="NF003806">
    <property type="entry name" value="PRK05395.1-3"/>
    <property type="match status" value="1"/>
</dbReference>
<comment type="function">
    <text evidence="2 8">Catalyzes a trans-dehydration via an enolate intermediate.</text>
</comment>
<comment type="similarity">
    <text evidence="4 8">Belongs to the type-II 3-dehydroquinase family.</text>
</comment>
<evidence type="ECO:0000256" key="10">
    <source>
        <dbReference type="PIRSR" id="PIRSR001399-2"/>
    </source>
</evidence>
<dbReference type="NCBIfam" id="NF003805">
    <property type="entry name" value="PRK05395.1-2"/>
    <property type="match status" value="1"/>
</dbReference>
<dbReference type="InterPro" id="IPR001874">
    <property type="entry name" value="DHquinase_II"/>
</dbReference>
<dbReference type="PIRSF" id="PIRSF001399">
    <property type="entry name" value="DHquinase_II"/>
    <property type="match status" value="1"/>
</dbReference>
<dbReference type="AlphaFoldDB" id="A0A2A5JVM3"/>
<feature type="binding site" evidence="8 10">
    <location>
        <position position="90"/>
    </location>
    <ligand>
        <name>substrate</name>
    </ligand>
</feature>